<dbReference type="NCBIfam" id="TIGR00027">
    <property type="entry name" value="mthyl_TIGR00027"/>
    <property type="match status" value="1"/>
</dbReference>
<evidence type="ECO:0000256" key="3">
    <source>
        <dbReference type="ARBA" id="ARBA00022679"/>
    </source>
</evidence>
<dbReference type="Proteomes" id="UP000575898">
    <property type="component" value="Unassembled WGS sequence"/>
</dbReference>
<evidence type="ECO:0000313" key="5">
    <source>
        <dbReference type="EMBL" id="MBB5019985.1"/>
    </source>
</evidence>
<organism evidence="5 6">
    <name type="scientific">Chitinivorax tropicus</name>
    <dbReference type="NCBI Taxonomy" id="714531"/>
    <lineage>
        <taxon>Bacteria</taxon>
        <taxon>Pseudomonadati</taxon>
        <taxon>Pseudomonadota</taxon>
        <taxon>Betaproteobacteria</taxon>
        <taxon>Chitinivorax</taxon>
    </lineage>
</organism>
<proteinExistence type="inferred from homology"/>
<dbReference type="InterPro" id="IPR029063">
    <property type="entry name" value="SAM-dependent_MTases_sf"/>
</dbReference>
<comment type="caution">
    <text evidence="5">The sequence shown here is derived from an EMBL/GenBank/DDBJ whole genome shotgun (WGS) entry which is preliminary data.</text>
</comment>
<dbReference type="SUPFAM" id="SSF53335">
    <property type="entry name" value="S-adenosyl-L-methionine-dependent methyltransferases"/>
    <property type="match status" value="1"/>
</dbReference>
<dbReference type="Pfam" id="PF04072">
    <property type="entry name" value="LCM"/>
    <property type="match status" value="1"/>
</dbReference>
<reference evidence="5 6" key="1">
    <citation type="submission" date="2020-08" db="EMBL/GenBank/DDBJ databases">
        <title>Genomic Encyclopedia of Type Strains, Phase IV (KMG-IV): sequencing the most valuable type-strain genomes for metagenomic binning, comparative biology and taxonomic classification.</title>
        <authorList>
            <person name="Goeker M."/>
        </authorList>
    </citation>
    <scope>NUCLEOTIDE SEQUENCE [LARGE SCALE GENOMIC DNA]</scope>
    <source>
        <strain evidence="5 6">DSM 27165</strain>
    </source>
</reference>
<sequence>MLDRASRTAADVAAVRALCSIAPPNQRILHDALSLQMIPPPWQSWRFILQGPFRTLTYHVLRGCAHLRAGVRGMCDVVALRYRYIDDRLAEAYAQGFRQILLLGAGFDYRAYRPAFADTHFIEVDHPATQAAKLAILNAHQITVPSRVHYIAVDFMGDWAATLSQSKALADVPTFVIWEGVAYYLDHQAVRYTLQTLTKQLAPGSRLIFDCAQLNTLDSRAFQRAARYATSHGEPLLWGGTPQDIAALIREFQSTPPTIKRFSDILHTLRQAEHLVLESEPVFDQFYMVETRVG</sequence>
<protein>
    <recommendedName>
        <fullName evidence="4">S-adenosyl-L-methionine-dependent methyltransferase</fullName>
        <ecNumber evidence="4">2.1.1.-</ecNumber>
    </recommendedName>
</protein>
<gene>
    <name evidence="5" type="ORF">HNQ59_003293</name>
</gene>
<dbReference type="AlphaFoldDB" id="A0A840MRD1"/>
<evidence type="ECO:0000256" key="1">
    <source>
        <dbReference type="ARBA" id="ARBA00008138"/>
    </source>
</evidence>
<name>A0A840MRD1_9PROT</name>
<evidence type="ECO:0000256" key="4">
    <source>
        <dbReference type="RuleBase" id="RU362030"/>
    </source>
</evidence>
<comment type="function">
    <text evidence="4">Exhibits S-adenosyl-L-methionine-dependent methyltransferase activity.</text>
</comment>
<evidence type="ECO:0000313" key="6">
    <source>
        <dbReference type="Proteomes" id="UP000575898"/>
    </source>
</evidence>
<keyword evidence="3 5" id="KW-0808">Transferase</keyword>
<dbReference type="GO" id="GO:0032259">
    <property type="term" value="P:methylation"/>
    <property type="evidence" value="ECO:0007669"/>
    <property type="project" value="UniProtKB-KW"/>
</dbReference>
<dbReference type="RefSeq" id="WP_184041398.1">
    <property type="nucleotide sequence ID" value="NZ_JACHHY010000022.1"/>
</dbReference>
<dbReference type="GO" id="GO:0008168">
    <property type="term" value="F:methyltransferase activity"/>
    <property type="evidence" value="ECO:0007669"/>
    <property type="project" value="UniProtKB-UniRule"/>
</dbReference>
<dbReference type="Gene3D" id="3.40.50.150">
    <property type="entry name" value="Vaccinia Virus protein VP39"/>
    <property type="match status" value="1"/>
</dbReference>
<accession>A0A840MRD1</accession>
<dbReference type="PANTHER" id="PTHR43619">
    <property type="entry name" value="S-ADENOSYL-L-METHIONINE-DEPENDENT METHYLTRANSFERASE YKTD-RELATED"/>
    <property type="match status" value="1"/>
</dbReference>
<dbReference type="PANTHER" id="PTHR43619:SF2">
    <property type="entry name" value="S-ADENOSYL-L-METHIONINE-DEPENDENT METHYLTRANSFERASES SUPERFAMILY PROTEIN"/>
    <property type="match status" value="1"/>
</dbReference>
<keyword evidence="4" id="KW-0949">S-adenosyl-L-methionine</keyword>
<dbReference type="EC" id="2.1.1.-" evidence="4"/>
<dbReference type="InterPro" id="IPR007213">
    <property type="entry name" value="Ppm1/Ppm2/Tcmp"/>
</dbReference>
<comment type="similarity">
    <text evidence="1 4">Belongs to the UPF0677 family.</text>
</comment>
<dbReference type="EMBL" id="JACHHY010000022">
    <property type="protein sequence ID" value="MBB5019985.1"/>
    <property type="molecule type" value="Genomic_DNA"/>
</dbReference>
<dbReference type="InterPro" id="IPR011610">
    <property type="entry name" value="SAM_mthyl_Trfase_ML2640-like"/>
</dbReference>
<evidence type="ECO:0000256" key="2">
    <source>
        <dbReference type="ARBA" id="ARBA00022603"/>
    </source>
</evidence>
<keyword evidence="6" id="KW-1185">Reference proteome</keyword>
<keyword evidence="2 4" id="KW-0489">Methyltransferase</keyword>